<dbReference type="InterPro" id="IPR012292">
    <property type="entry name" value="Globin/Proto"/>
</dbReference>
<name>A0ABD2KXY4_9BILA</name>
<reference evidence="4 5" key="1">
    <citation type="submission" date="2024-10" db="EMBL/GenBank/DDBJ databases">
        <authorList>
            <person name="Kim D."/>
        </authorList>
    </citation>
    <scope>NUCLEOTIDE SEQUENCE [LARGE SCALE GENOMIC DNA]</scope>
    <source>
        <strain evidence="4">BH-2024</strain>
    </source>
</reference>
<feature type="compositionally biased region" description="Basic and acidic residues" evidence="1">
    <location>
        <begin position="7"/>
        <end position="21"/>
    </location>
</feature>
<gene>
    <name evidence="4" type="ORF">niasHT_017023</name>
</gene>
<dbReference type="PANTHER" id="PTHR47768">
    <property type="entry name" value="GLOBIN RELATED-RELATED"/>
    <property type="match status" value="1"/>
</dbReference>
<feature type="region of interest" description="Disordered" evidence="1">
    <location>
        <begin position="488"/>
        <end position="516"/>
    </location>
</feature>
<feature type="transmembrane region" description="Helical" evidence="2">
    <location>
        <begin position="277"/>
        <end position="296"/>
    </location>
</feature>
<proteinExistence type="predicted"/>
<feature type="domain" description="Globin" evidence="3">
    <location>
        <begin position="134"/>
        <end position="265"/>
    </location>
</feature>
<sequence length="613" mass="68772">MGAVHSNKKDESKLSLADRRYRVSAASKVANSMQRRSTRKLGSVALEVQQEDESQPSEGNSSKRDEGGEEEGEGEQAKVGEQYQKQQQEENNSTGTGRDDRKQMRERLPNRQRSQTLLHLPLSRTENAANATILLTRTQRVLIENSWKRVKKAAVEGIGAKVFHNVLIAQPDIKLLFGLEKVPQGRLKYEGQFRRHAGLLNRTLEYVVKNLQYTDKLGQHFKALGKKHCQMNGGRAFPANYWDTFLECILQSVLETDGSTSGRFHRCREAAFSWRNLVVRCTLAFIVCSFSISFIVQQMRRGFDDERLMRKRFSASLMGLRGSALRDAYYGGDKVPSLKAISGRPRSSLFQHSHGSLGSLEMMSGFFHSHRPNHPNIAFNQTDGVHNGRQRQRAVSAVSAQISQVQQNLEQKQSAIGNLKSEKKEQPTSSRLQPRTDGCPPSARSASWCAEESADEFRRLNLNDGATKRATRSELFIDDKFEEAFYTPPTKLKTDRQKAKEGLSSSPSSSRRSFSPSPRIISTVQLLLSAANSEPFDAMTASERTLSSLELPNDCGKHSKGRHSFSEFANAGRERLAAIEASKRMLEMVKKNQLHVVGGEKSPTERTRRLSAI</sequence>
<dbReference type="CDD" id="cd01040">
    <property type="entry name" value="Mb-like"/>
    <property type="match status" value="1"/>
</dbReference>
<dbReference type="Proteomes" id="UP001620626">
    <property type="component" value="Unassembled WGS sequence"/>
</dbReference>
<feature type="compositionally biased region" description="Basic and acidic residues" evidence="1">
    <location>
        <begin position="97"/>
        <end position="109"/>
    </location>
</feature>
<evidence type="ECO:0000256" key="2">
    <source>
        <dbReference type="SAM" id="Phobius"/>
    </source>
</evidence>
<dbReference type="AlphaFoldDB" id="A0ABD2KXY4"/>
<dbReference type="InterPro" id="IPR000971">
    <property type="entry name" value="Globin"/>
</dbReference>
<organism evidence="4 5">
    <name type="scientific">Heterodera trifolii</name>
    <dbReference type="NCBI Taxonomy" id="157864"/>
    <lineage>
        <taxon>Eukaryota</taxon>
        <taxon>Metazoa</taxon>
        <taxon>Ecdysozoa</taxon>
        <taxon>Nematoda</taxon>
        <taxon>Chromadorea</taxon>
        <taxon>Rhabditida</taxon>
        <taxon>Tylenchina</taxon>
        <taxon>Tylenchomorpha</taxon>
        <taxon>Tylenchoidea</taxon>
        <taxon>Heteroderidae</taxon>
        <taxon>Heteroderinae</taxon>
        <taxon>Heterodera</taxon>
    </lineage>
</organism>
<evidence type="ECO:0000259" key="3">
    <source>
        <dbReference type="PROSITE" id="PS01033"/>
    </source>
</evidence>
<dbReference type="Pfam" id="PF00042">
    <property type="entry name" value="Globin"/>
    <property type="match status" value="1"/>
</dbReference>
<feature type="region of interest" description="Disordered" evidence="1">
    <location>
        <begin position="1"/>
        <end position="117"/>
    </location>
</feature>
<dbReference type="PROSITE" id="PS01033">
    <property type="entry name" value="GLOBIN"/>
    <property type="match status" value="1"/>
</dbReference>
<keyword evidence="2" id="KW-0472">Membrane</keyword>
<dbReference type="SUPFAM" id="SSF46458">
    <property type="entry name" value="Globin-like"/>
    <property type="match status" value="1"/>
</dbReference>
<keyword evidence="5" id="KW-1185">Reference proteome</keyword>
<protein>
    <recommendedName>
        <fullName evidence="3">Globin domain-containing protein</fullName>
    </recommendedName>
</protein>
<feature type="compositionally biased region" description="Low complexity" evidence="1">
    <location>
        <begin position="504"/>
        <end position="516"/>
    </location>
</feature>
<keyword evidence="2" id="KW-0812">Transmembrane</keyword>
<feature type="compositionally biased region" description="Basic and acidic residues" evidence="1">
    <location>
        <begin position="492"/>
        <end position="501"/>
    </location>
</feature>
<evidence type="ECO:0000256" key="1">
    <source>
        <dbReference type="SAM" id="MobiDB-lite"/>
    </source>
</evidence>
<evidence type="ECO:0000313" key="5">
    <source>
        <dbReference type="Proteomes" id="UP001620626"/>
    </source>
</evidence>
<accession>A0ABD2KXY4</accession>
<feature type="compositionally biased region" description="Low complexity" evidence="1">
    <location>
        <begin position="81"/>
        <end position="90"/>
    </location>
</feature>
<dbReference type="Gene3D" id="1.10.490.10">
    <property type="entry name" value="Globins"/>
    <property type="match status" value="1"/>
</dbReference>
<dbReference type="InterPro" id="IPR053341">
    <property type="entry name" value="Oxidative_stress_globin-like"/>
</dbReference>
<dbReference type="InterPro" id="IPR044399">
    <property type="entry name" value="Mb-like_M"/>
</dbReference>
<feature type="region of interest" description="Disordered" evidence="1">
    <location>
        <begin position="416"/>
        <end position="447"/>
    </location>
</feature>
<dbReference type="PANTHER" id="PTHR47768:SF2">
    <property type="entry name" value="GLOBIN-RELATED"/>
    <property type="match status" value="1"/>
</dbReference>
<keyword evidence="2" id="KW-1133">Transmembrane helix</keyword>
<dbReference type="InterPro" id="IPR009050">
    <property type="entry name" value="Globin-like_sf"/>
</dbReference>
<comment type="caution">
    <text evidence="4">The sequence shown here is derived from an EMBL/GenBank/DDBJ whole genome shotgun (WGS) entry which is preliminary data.</text>
</comment>
<dbReference type="EMBL" id="JBICBT010000605">
    <property type="protein sequence ID" value="KAL3107791.1"/>
    <property type="molecule type" value="Genomic_DNA"/>
</dbReference>
<evidence type="ECO:0000313" key="4">
    <source>
        <dbReference type="EMBL" id="KAL3107791.1"/>
    </source>
</evidence>